<dbReference type="PANTHER" id="PTHR38340">
    <property type="entry name" value="S-LAYER PROTEIN"/>
    <property type="match status" value="1"/>
</dbReference>
<gene>
    <name evidence="4" type="ORF">QEZ52_06595</name>
</gene>
<evidence type="ECO:0000256" key="3">
    <source>
        <dbReference type="SAM" id="MobiDB-lite"/>
    </source>
</evidence>
<dbReference type="InterPro" id="IPR011049">
    <property type="entry name" value="Serralysin-like_metalloprot_C"/>
</dbReference>
<name>A0ABZ2XVT9_9RHOB</name>
<organism evidence="4 5">
    <name type="scientific">Aliisedimentitalea scapharcae</name>
    <dbReference type="NCBI Taxonomy" id="1524259"/>
    <lineage>
        <taxon>Bacteria</taxon>
        <taxon>Pseudomonadati</taxon>
        <taxon>Pseudomonadota</taxon>
        <taxon>Alphaproteobacteria</taxon>
        <taxon>Rhodobacterales</taxon>
        <taxon>Roseobacteraceae</taxon>
        <taxon>Aliisedimentitalea</taxon>
    </lineage>
</organism>
<evidence type="ECO:0000313" key="5">
    <source>
        <dbReference type="Proteomes" id="UP001623232"/>
    </source>
</evidence>
<dbReference type="PANTHER" id="PTHR38340:SF1">
    <property type="entry name" value="S-LAYER PROTEIN"/>
    <property type="match status" value="1"/>
</dbReference>
<evidence type="ECO:0000256" key="1">
    <source>
        <dbReference type="ARBA" id="ARBA00004613"/>
    </source>
</evidence>
<dbReference type="Proteomes" id="UP001623232">
    <property type="component" value="Chromosome"/>
</dbReference>
<sequence length="620" mass="63622">MTISIDGTPSVMGLGSGRTYRVGDAAVTVNGNRISSVNDDGLVFDTVEFADASGLGLGNLTTYHLHDNTDGSMTLFYQIRDADPLPVTISNWKITLDATTGAAVAPAEELTEGPLSATDQTMLHHAYSLPDGNILIHNWMGLSLMDNDGALVTSVGNPGFDRFVGGVFGEQLSWSTVGLDGVFAVGAARTVGSGAPAALRFYSYDGTAVGDVIDIGNPDNTGLGNTPAVQLERLSDGNLLVVWVENNAGSGDDSQTSVWFKILSASGAEIRETTLVNTEETRDRQDMPIVTATENGFVIGYSILTFSAPALNEGRLKEFANDGTELSLLTSAYNWSADDFVRTDNNTAIIVGGLVTELVLPGDDTPLHSGDGGSAPITGSPNPDVLTGTAGDDTILGLGDNDRLLGDAGNDSIDGGPGADTLNGGEGNDVIIGGPAADDLRDVIYAGAGDDSIDAGAGNDQVFGQAGNDTIAGGAGVDDLQGQDGDDVITGSAFSDLVFGGAGNDFVNGGFGHDRINGGTGADKFFHVGIADHGSDWVQDYVAADGDVLLWGGAAATAGDFQVNLAHTANAAGERSGDDGVQEAFVIYKPTEQIIWALVDGGGQSSINIQIGGDTFDLLA</sequence>
<dbReference type="InterPro" id="IPR050557">
    <property type="entry name" value="RTX_toxin/Mannuronan_C5-epim"/>
</dbReference>
<keyword evidence="5" id="KW-1185">Reference proteome</keyword>
<dbReference type="PRINTS" id="PR00313">
    <property type="entry name" value="CABNDNGRPT"/>
</dbReference>
<accession>A0ABZ2XVT9</accession>
<dbReference type="SUPFAM" id="SSF51120">
    <property type="entry name" value="beta-Roll"/>
    <property type="match status" value="2"/>
</dbReference>
<dbReference type="InterPro" id="IPR001343">
    <property type="entry name" value="Hemolysn_Ca-bd"/>
</dbReference>
<dbReference type="Pfam" id="PF00353">
    <property type="entry name" value="HemolysinCabind"/>
    <property type="match status" value="3"/>
</dbReference>
<dbReference type="Gene3D" id="2.150.10.10">
    <property type="entry name" value="Serralysin-like metalloprotease, C-terminal"/>
    <property type="match status" value="3"/>
</dbReference>
<evidence type="ECO:0000313" key="4">
    <source>
        <dbReference type="EMBL" id="WZK90211.1"/>
    </source>
</evidence>
<dbReference type="InterPro" id="IPR018511">
    <property type="entry name" value="Hemolysin-typ_Ca-bd_CS"/>
</dbReference>
<comment type="subcellular location">
    <subcellularLocation>
        <location evidence="1">Secreted</location>
    </subcellularLocation>
</comment>
<feature type="region of interest" description="Disordered" evidence="3">
    <location>
        <begin position="364"/>
        <end position="391"/>
    </location>
</feature>
<feature type="region of interest" description="Disordered" evidence="3">
    <location>
        <begin position="407"/>
        <end position="426"/>
    </location>
</feature>
<dbReference type="PROSITE" id="PS00330">
    <property type="entry name" value="HEMOLYSIN_CALCIUM"/>
    <property type="match status" value="2"/>
</dbReference>
<protein>
    <submittedName>
        <fullName evidence="4">Calcium-binding protein</fullName>
    </submittedName>
</protein>
<proteinExistence type="predicted"/>
<keyword evidence="2" id="KW-0964">Secreted</keyword>
<evidence type="ECO:0000256" key="2">
    <source>
        <dbReference type="ARBA" id="ARBA00022525"/>
    </source>
</evidence>
<dbReference type="RefSeq" id="WP_406648765.1">
    <property type="nucleotide sequence ID" value="NZ_CP123584.1"/>
</dbReference>
<dbReference type="EMBL" id="CP123584">
    <property type="protein sequence ID" value="WZK90211.1"/>
    <property type="molecule type" value="Genomic_DNA"/>
</dbReference>
<reference evidence="4 5" key="1">
    <citation type="submission" date="2023-04" db="EMBL/GenBank/DDBJ databases">
        <title>Complete genome sequence of Alisedimentitalea scapharcae.</title>
        <authorList>
            <person name="Rong J.-C."/>
            <person name="Yi M.-L."/>
            <person name="Zhao Q."/>
        </authorList>
    </citation>
    <scope>NUCLEOTIDE SEQUENCE [LARGE SCALE GENOMIC DNA]</scope>
    <source>
        <strain evidence="4 5">KCTC 42119</strain>
    </source>
</reference>